<keyword evidence="3" id="KW-1185">Reference proteome</keyword>
<name>A0A5B7DW93_PORTR</name>
<comment type="caution">
    <text evidence="2">The sequence shown here is derived from an EMBL/GenBank/DDBJ whole genome shotgun (WGS) entry which is preliminary data.</text>
</comment>
<proteinExistence type="predicted"/>
<accession>A0A5B7DW93</accession>
<evidence type="ECO:0000256" key="1">
    <source>
        <dbReference type="SAM" id="Phobius"/>
    </source>
</evidence>
<dbReference type="EMBL" id="VSRR010001506">
    <property type="protein sequence ID" value="MPC25770.1"/>
    <property type="molecule type" value="Genomic_DNA"/>
</dbReference>
<gene>
    <name evidence="2" type="ORF">E2C01_018893</name>
</gene>
<keyword evidence="1" id="KW-1133">Transmembrane helix</keyword>
<dbReference type="Proteomes" id="UP000324222">
    <property type="component" value="Unassembled WGS sequence"/>
</dbReference>
<evidence type="ECO:0000313" key="2">
    <source>
        <dbReference type="EMBL" id="MPC25770.1"/>
    </source>
</evidence>
<sequence>MTQGTASLAAASRLCTGGIRRLLKCFLEGARLALYQHTFKMFLHAGVHSNAASVWCVALLFTVLRSRAARQPGVSFWFVYTCGDHMAGRSLGSPTHPSGSFCRAGLVYIA</sequence>
<keyword evidence="1" id="KW-0472">Membrane</keyword>
<protein>
    <submittedName>
        <fullName evidence="2">Uncharacterized protein</fullName>
    </submittedName>
</protein>
<evidence type="ECO:0000313" key="3">
    <source>
        <dbReference type="Proteomes" id="UP000324222"/>
    </source>
</evidence>
<organism evidence="2 3">
    <name type="scientific">Portunus trituberculatus</name>
    <name type="common">Swimming crab</name>
    <name type="synonym">Neptunus trituberculatus</name>
    <dbReference type="NCBI Taxonomy" id="210409"/>
    <lineage>
        <taxon>Eukaryota</taxon>
        <taxon>Metazoa</taxon>
        <taxon>Ecdysozoa</taxon>
        <taxon>Arthropoda</taxon>
        <taxon>Crustacea</taxon>
        <taxon>Multicrustacea</taxon>
        <taxon>Malacostraca</taxon>
        <taxon>Eumalacostraca</taxon>
        <taxon>Eucarida</taxon>
        <taxon>Decapoda</taxon>
        <taxon>Pleocyemata</taxon>
        <taxon>Brachyura</taxon>
        <taxon>Eubrachyura</taxon>
        <taxon>Portunoidea</taxon>
        <taxon>Portunidae</taxon>
        <taxon>Portuninae</taxon>
        <taxon>Portunus</taxon>
    </lineage>
</organism>
<reference evidence="2 3" key="1">
    <citation type="submission" date="2019-05" db="EMBL/GenBank/DDBJ databases">
        <title>Another draft genome of Portunus trituberculatus and its Hox gene families provides insights of decapod evolution.</title>
        <authorList>
            <person name="Jeong J.-H."/>
            <person name="Song I."/>
            <person name="Kim S."/>
            <person name="Choi T."/>
            <person name="Kim D."/>
            <person name="Ryu S."/>
            <person name="Kim W."/>
        </authorList>
    </citation>
    <scope>NUCLEOTIDE SEQUENCE [LARGE SCALE GENOMIC DNA]</scope>
    <source>
        <tissue evidence="2">Muscle</tissue>
    </source>
</reference>
<dbReference type="AlphaFoldDB" id="A0A5B7DW93"/>
<feature type="transmembrane region" description="Helical" evidence="1">
    <location>
        <begin position="41"/>
        <end position="64"/>
    </location>
</feature>
<keyword evidence="1" id="KW-0812">Transmembrane</keyword>